<dbReference type="EC" id="3.1.1.4" evidence="2 14"/>
<dbReference type="GO" id="GO:0004623">
    <property type="term" value="F:phospholipase A2 activity"/>
    <property type="evidence" value="ECO:0007669"/>
    <property type="project" value="UniProtKB-EC"/>
</dbReference>
<evidence type="ECO:0000259" key="15">
    <source>
        <dbReference type="SMART" id="SM00085"/>
    </source>
</evidence>
<organism evidence="16 17">
    <name type="scientific">Exaiptasia diaphana</name>
    <name type="common">Tropical sea anemone</name>
    <name type="synonym">Aiptasia pulchella</name>
    <dbReference type="NCBI Taxonomy" id="2652724"/>
    <lineage>
        <taxon>Eukaryota</taxon>
        <taxon>Metazoa</taxon>
        <taxon>Cnidaria</taxon>
        <taxon>Anthozoa</taxon>
        <taxon>Hexacorallia</taxon>
        <taxon>Actiniaria</taxon>
        <taxon>Aiptasiidae</taxon>
        <taxon>Exaiptasia</taxon>
    </lineage>
</organism>
<proteinExistence type="inferred from homology"/>
<evidence type="ECO:0000256" key="8">
    <source>
        <dbReference type="ARBA" id="ARBA00023098"/>
    </source>
</evidence>
<feature type="disulfide bond" evidence="12">
    <location>
        <begin position="68"/>
        <end position="125"/>
    </location>
</feature>
<dbReference type="Gene3D" id="1.20.90.10">
    <property type="entry name" value="Phospholipase A2 domain"/>
    <property type="match status" value="1"/>
</dbReference>
<feature type="disulfide bond" evidence="12">
    <location>
        <begin position="75"/>
        <end position="118"/>
    </location>
</feature>
<evidence type="ECO:0000256" key="6">
    <source>
        <dbReference type="ARBA" id="ARBA00022837"/>
    </source>
</evidence>
<dbReference type="PANTHER" id="PTHR11716">
    <property type="entry name" value="PHOSPHOLIPASE A2 FAMILY MEMBER"/>
    <property type="match status" value="1"/>
</dbReference>
<dbReference type="InterPro" id="IPR001211">
    <property type="entry name" value="PLA2"/>
</dbReference>
<evidence type="ECO:0000256" key="5">
    <source>
        <dbReference type="ARBA" id="ARBA00022801"/>
    </source>
</evidence>
<dbReference type="InterPro" id="IPR016090">
    <property type="entry name" value="PLA2-like_dom"/>
</dbReference>
<dbReference type="GO" id="GO:0016042">
    <property type="term" value="P:lipid catabolic process"/>
    <property type="evidence" value="ECO:0007669"/>
    <property type="project" value="UniProtKB-KW"/>
</dbReference>
<keyword evidence="4 11" id="KW-0479">Metal-binding</keyword>
<dbReference type="AlphaFoldDB" id="A0A913XCU8"/>
<evidence type="ECO:0000313" key="17">
    <source>
        <dbReference type="Proteomes" id="UP000887567"/>
    </source>
</evidence>
<comment type="catalytic activity">
    <reaction evidence="14">
        <text>a 1,2-diacyl-sn-glycero-3-phosphocholine + H2O = a 1-acyl-sn-glycero-3-phosphocholine + a fatty acid + H(+)</text>
        <dbReference type="Rhea" id="RHEA:15801"/>
        <dbReference type="ChEBI" id="CHEBI:15377"/>
        <dbReference type="ChEBI" id="CHEBI:15378"/>
        <dbReference type="ChEBI" id="CHEBI:28868"/>
        <dbReference type="ChEBI" id="CHEBI:57643"/>
        <dbReference type="ChEBI" id="CHEBI:58168"/>
        <dbReference type="EC" id="3.1.1.4"/>
    </reaction>
</comment>
<evidence type="ECO:0000256" key="9">
    <source>
        <dbReference type="ARBA" id="ARBA00023157"/>
    </source>
</evidence>
<feature type="binding site" evidence="11">
    <location>
        <position position="52"/>
    </location>
    <ligand>
        <name>Ca(2+)</name>
        <dbReference type="ChEBI" id="CHEBI:29108"/>
    </ligand>
</feature>
<feature type="active site" evidence="10">
    <location>
        <position position="72"/>
    </location>
</feature>
<evidence type="ECO:0000256" key="2">
    <source>
        <dbReference type="ARBA" id="ARBA00013278"/>
    </source>
</evidence>
<dbReference type="Pfam" id="PF00068">
    <property type="entry name" value="Phospholip_A2_1"/>
    <property type="match status" value="1"/>
</dbReference>
<dbReference type="EnsemblMetazoa" id="XM_021047046.2">
    <property type="protein sequence ID" value="XP_020902705.1"/>
    <property type="gene ID" value="LOC110241200"/>
</dbReference>
<feature type="binding site" evidence="11">
    <location>
        <position position="56"/>
    </location>
    <ligand>
        <name>Ca(2+)</name>
        <dbReference type="ChEBI" id="CHEBI:29108"/>
    </ligand>
</feature>
<feature type="disulfide bond" evidence="12">
    <location>
        <begin position="85"/>
        <end position="111"/>
    </location>
</feature>
<evidence type="ECO:0000256" key="7">
    <source>
        <dbReference type="ARBA" id="ARBA00022963"/>
    </source>
</evidence>
<sequence length="175" mass="19869">MVNQNGCSVFKAFFLLLTFSIATTTASLSQLANMIDCSTKNSWVQYIGYGCYCGPGGQGPALDPVDSCCKAHDHCYDRIMYGNDCKNPLEVYMDKYKVTGCTKCDPNQSTCHLEICKCDAAIAQCLKGKPLNPRTNSKKYKCEKKSSPHKRNYYKRDYMNIDYNNVDYDSLYKLW</sequence>
<evidence type="ECO:0000256" key="13">
    <source>
        <dbReference type="RuleBase" id="RU003654"/>
    </source>
</evidence>
<comment type="subcellular location">
    <subcellularLocation>
        <location evidence="1 14">Secreted</location>
    </subcellularLocation>
</comment>
<dbReference type="OrthoDB" id="5841574at2759"/>
<feature type="active site" evidence="10">
    <location>
        <position position="119"/>
    </location>
</feature>
<dbReference type="GO" id="GO:0050482">
    <property type="term" value="P:arachidonate secretion"/>
    <property type="evidence" value="ECO:0007669"/>
    <property type="project" value="InterPro"/>
</dbReference>
<dbReference type="GO" id="GO:0005576">
    <property type="term" value="C:extracellular region"/>
    <property type="evidence" value="ECO:0007669"/>
    <property type="project" value="UniProtKB-SubCell"/>
</dbReference>
<keyword evidence="5 14" id="KW-0378">Hydrolase</keyword>
<feature type="domain" description="Phospholipase A2-like central" evidence="15">
    <location>
        <begin position="27"/>
        <end position="143"/>
    </location>
</feature>
<keyword evidence="14" id="KW-0732">Signal</keyword>
<name>A0A913XCU8_EXADI</name>
<accession>A0A913XCU8</accession>
<keyword evidence="3 14" id="KW-0964">Secreted</keyword>
<feature type="signal peptide" evidence="14">
    <location>
        <begin position="1"/>
        <end position="26"/>
    </location>
</feature>
<feature type="binding site" evidence="11">
    <location>
        <position position="54"/>
    </location>
    <ligand>
        <name>Ca(2+)</name>
        <dbReference type="ChEBI" id="CHEBI:29108"/>
    </ligand>
</feature>
<dbReference type="OMA" id="CHLEICK"/>
<keyword evidence="17" id="KW-1185">Reference proteome</keyword>
<dbReference type="SUPFAM" id="SSF48619">
    <property type="entry name" value="Phospholipase A2, PLA2"/>
    <property type="match status" value="1"/>
</dbReference>
<dbReference type="PRINTS" id="PR00389">
    <property type="entry name" value="PHPHLIPASEA2"/>
</dbReference>
<protein>
    <recommendedName>
        <fullName evidence="2 14">Phospholipase A2</fullName>
        <ecNumber evidence="2 14">3.1.1.4</ecNumber>
    </recommendedName>
</protein>
<dbReference type="InterPro" id="IPR036444">
    <property type="entry name" value="PLipase_A2_dom_sf"/>
</dbReference>
<dbReference type="GO" id="GO:0005509">
    <property type="term" value="F:calcium ion binding"/>
    <property type="evidence" value="ECO:0007669"/>
    <property type="project" value="InterPro"/>
</dbReference>
<keyword evidence="7" id="KW-0442">Lipid degradation</keyword>
<evidence type="ECO:0000256" key="12">
    <source>
        <dbReference type="PIRSR" id="PIRSR601211-3"/>
    </source>
</evidence>
<keyword evidence="8 14" id="KW-0443">Lipid metabolism</keyword>
<feature type="binding site" evidence="11">
    <location>
        <position position="73"/>
    </location>
    <ligand>
        <name>Ca(2+)</name>
        <dbReference type="ChEBI" id="CHEBI:29108"/>
    </ligand>
</feature>
<comment type="cofactor">
    <cofactor evidence="11">
        <name>Ca(2+)</name>
        <dbReference type="ChEBI" id="CHEBI:29108"/>
    </cofactor>
    <text evidence="11">Binds 1 Ca(2+) ion per subunit.</text>
</comment>
<reference evidence="16" key="1">
    <citation type="submission" date="2022-11" db="UniProtKB">
        <authorList>
            <consortium name="EnsemblMetazoa"/>
        </authorList>
    </citation>
    <scope>IDENTIFICATION</scope>
</reference>
<dbReference type="Proteomes" id="UP000887567">
    <property type="component" value="Unplaced"/>
</dbReference>
<evidence type="ECO:0000256" key="14">
    <source>
        <dbReference type="RuleBase" id="RU361236"/>
    </source>
</evidence>
<dbReference type="InterPro" id="IPR033113">
    <property type="entry name" value="PLA2_histidine"/>
</dbReference>
<dbReference type="PANTHER" id="PTHR11716:SF47">
    <property type="entry name" value="PHOSPHOLIPASE A2-ALPHA"/>
    <property type="match status" value="1"/>
</dbReference>
<dbReference type="PROSITE" id="PS00118">
    <property type="entry name" value="PA2_HIS"/>
    <property type="match status" value="1"/>
</dbReference>
<feature type="chain" id="PRO_5038158146" description="Phospholipase A2" evidence="14">
    <location>
        <begin position="27"/>
        <end position="175"/>
    </location>
</feature>
<dbReference type="GeneID" id="110241200"/>
<dbReference type="KEGG" id="epa:110241200"/>
<dbReference type="SMART" id="SM00085">
    <property type="entry name" value="PA2c"/>
    <property type="match status" value="1"/>
</dbReference>
<evidence type="ECO:0000256" key="3">
    <source>
        <dbReference type="ARBA" id="ARBA00022525"/>
    </source>
</evidence>
<evidence type="ECO:0000256" key="10">
    <source>
        <dbReference type="PIRSR" id="PIRSR601211-1"/>
    </source>
</evidence>
<evidence type="ECO:0000256" key="1">
    <source>
        <dbReference type="ARBA" id="ARBA00004613"/>
    </source>
</evidence>
<feature type="disulfide bond" evidence="12">
    <location>
        <begin position="104"/>
        <end position="116"/>
    </location>
</feature>
<evidence type="ECO:0000256" key="11">
    <source>
        <dbReference type="PIRSR" id="PIRSR601211-2"/>
    </source>
</evidence>
<keyword evidence="9 12" id="KW-1015">Disulfide bond</keyword>
<feature type="disulfide bond" evidence="12">
    <location>
        <begin position="53"/>
        <end position="69"/>
    </location>
</feature>
<dbReference type="GO" id="GO:0006644">
    <property type="term" value="P:phospholipid metabolic process"/>
    <property type="evidence" value="ECO:0007669"/>
    <property type="project" value="InterPro"/>
</dbReference>
<evidence type="ECO:0000256" key="4">
    <source>
        <dbReference type="ARBA" id="ARBA00022723"/>
    </source>
</evidence>
<evidence type="ECO:0000313" key="16">
    <source>
        <dbReference type="EnsemblMetazoa" id="XP_020902705.1"/>
    </source>
</evidence>
<comment type="similarity">
    <text evidence="13">Belongs to the phospholipase A2 family.</text>
</comment>
<dbReference type="RefSeq" id="XP_020902705.1">
    <property type="nucleotide sequence ID" value="XM_021047046.2"/>
</dbReference>
<keyword evidence="6 11" id="KW-0106">Calcium</keyword>